<evidence type="ECO:0000256" key="4">
    <source>
        <dbReference type="ARBA" id="ARBA00022692"/>
    </source>
</evidence>
<accession>A0A1G2QDS7</accession>
<keyword evidence="5 7" id="KW-1133">Transmembrane helix</keyword>
<evidence type="ECO:0008006" key="10">
    <source>
        <dbReference type="Google" id="ProtNLM"/>
    </source>
</evidence>
<evidence type="ECO:0000256" key="1">
    <source>
        <dbReference type="ARBA" id="ARBA00004651"/>
    </source>
</evidence>
<keyword evidence="4 7" id="KW-0812">Transmembrane</keyword>
<feature type="transmembrane region" description="Helical" evidence="7">
    <location>
        <begin position="6"/>
        <end position="22"/>
    </location>
</feature>
<organism evidence="8 9">
    <name type="scientific">Candidatus Vogelbacteria bacterium RIFOXYD1_FULL_44_32</name>
    <dbReference type="NCBI Taxonomy" id="1802438"/>
    <lineage>
        <taxon>Bacteria</taxon>
        <taxon>Candidatus Vogeliibacteriota</taxon>
    </lineage>
</organism>
<evidence type="ECO:0000256" key="6">
    <source>
        <dbReference type="ARBA" id="ARBA00023136"/>
    </source>
</evidence>
<dbReference type="InterPro" id="IPR007341">
    <property type="entry name" value="Transgly_assoc"/>
</dbReference>
<evidence type="ECO:0000313" key="9">
    <source>
        <dbReference type="Proteomes" id="UP000177043"/>
    </source>
</evidence>
<feature type="transmembrane region" description="Helical" evidence="7">
    <location>
        <begin position="29"/>
        <end position="48"/>
    </location>
</feature>
<keyword evidence="6 7" id="KW-0472">Membrane</keyword>
<keyword evidence="3" id="KW-1003">Cell membrane</keyword>
<evidence type="ECO:0000256" key="2">
    <source>
        <dbReference type="ARBA" id="ARBA00011006"/>
    </source>
</evidence>
<proteinExistence type="inferred from homology"/>
<dbReference type="AlphaFoldDB" id="A0A1G2QDS7"/>
<gene>
    <name evidence="8" type="ORF">A2571_02460</name>
</gene>
<comment type="caution">
    <text evidence="8">The sequence shown here is derived from an EMBL/GenBank/DDBJ whole genome shotgun (WGS) entry which is preliminary data.</text>
</comment>
<dbReference type="GO" id="GO:0005886">
    <property type="term" value="C:plasma membrane"/>
    <property type="evidence" value="ECO:0007669"/>
    <property type="project" value="UniProtKB-SubCell"/>
</dbReference>
<comment type="subcellular location">
    <subcellularLocation>
        <location evidence="1">Cell membrane</location>
        <topology evidence="1">Multi-pass membrane protein</topology>
    </subcellularLocation>
</comment>
<evidence type="ECO:0000256" key="3">
    <source>
        <dbReference type="ARBA" id="ARBA00022475"/>
    </source>
</evidence>
<evidence type="ECO:0000256" key="5">
    <source>
        <dbReference type="ARBA" id="ARBA00022989"/>
    </source>
</evidence>
<name>A0A1G2QDS7_9BACT</name>
<dbReference type="PANTHER" id="PTHR33884">
    <property type="entry name" value="UPF0410 PROTEIN YMGE"/>
    <property type="match status" value="1"/>
</dbReference>
<evidence type="ECO:0000256" key="7">
    <source>
        <dbReference type="SAM" id="Phobius"/>
    </source>
</evidence>
<evidence type="ECO:0000313" key="8">
    <source>
        <dbReference type="EMBL" id="OHA58608.1"/>
    </source>
</evidence>
<dbReference type="EMBL" id="MHTJ01000003">
    <property type="protein sequence ID" value="OHA58608.1"/>
    <property type="molecule type" value="Genomic_DNA"/>
</dbReference>
<dbReference type="PANTHER" id="PTHR33884:SF3">
    <property type="entry name" value="UPF0410 PROTEIN YMGE"/>
    <property type="match status" value="1"/>
</dbReference>
<dbReference type="Pfam" id="PF04226">
    <property type="entry name" value="Transgly_assoc"/>
    <property type="match status" value="1"/>
</dbReference>
<protein>
    <recommendedName>
        <fullName evidence="10">Transglycosylase</fullName>
    </recommendedName>
</protein>
<comment type="similarity">
    <text evidence="2">Belongs to the UPF0410 family.</text>
</comment>
<feature type="transmembrane region" description="Helical" evidence="7">
    <location>
        <begin position="60"/>
        <end position="80"/>
    </location>
</feature>
<dbReference type="Proteomes" id="UP000177043">
    <property type="component" value="Unassembled WGS sequence"/>
</dbReference>
<reference evidence="8 9" key="1">
    <citation type="journal article" date="2016" name="Nat. Commun.">
        <title>Thousands of microbial genomes shed light on interconnected biogeochemical processes in an aquifer system.</title>
        <authorList>
            <person name="Anantharaman K."/>
            <person name="Brown C.T."/>
            <person name="Hug L.A."/>
            <person name="Sharon I."/>
            <person name="Castelle C.J."/>
            <person name="Probst A.J."/>
            <person name="Thomas B.C."/>
            <person name="Singh A."/>
            <person name="Wilkins M.J."/>
            <person name="Karaoz U."/>
            <person name="Brodie E.L."/>
            <person name="Williams K.H."/>
            <person name="Hubbard S.S."/>
            <person name="Banfield J.F."/>
        </authorList>
    </citation>
    <scope>NUCLEOTIDE SEQUENCE [LARGE SCALE GENOMIC DNA]</scope>
</reference>
<dbReference type="STRING" id="1802438.A2571_02460"/>
<sequence>MGIILWIVFGALVGWVASIIMKTNAKQGILLNILVGIVGAVIGGWLMSFFGGSEIIGFNFYSFVVSLIGAVILIAGYKFITGSMPKEIGM</sequence>